<dbReference type="Pfam" id="PF16884">
    <property type="entry name" value="ADH_N_2"/>
    <property type="match status" value="1"/>
</dbReference>
<dbReference type="PANTHER" id="PTHR43205:SF7">
    <property type="entry name" value="PROSTAGLANDIN REDUCTASE 1"/>
    <property type="match status" value="1"/>
</dbReference>
<evidence type="ECO:0000256" key="20">
    <source>
        <dbReference type="ARBA" id="ARBA00047617"/>
    </source>
</evidence>
<evidence type="ECO:0000256" key="18">
    <source>
        <dbReference type="ARBA" id="ARBA00033119"/>
    </source>
</evidence>
<evidence type="ECO:0000256" key="26">
    <source>
        <dbReference type="ARBA" id="ARBA00048290"/>
    </source>
</evidence>
<evidence type="ECO:0000256" key="27">
    <source>
        <dbReference type="ARBA" id="ARBA00048387"/>
    </source>
</evidence>
<evidence type="ECO:0000256" key="32">
    <source>
        <dbReference type="ARBA" id="ARBA00049179"/>
    </source>
</evidence>
<comment type="catalytic activity">
    <reaction evidence="33">
        <text>hexanal + NADP(+) = (E)-hex-2-enal + NADPH + H(+)</text>
        <dbReference type="Rhea" id="RHEA:50776"/>
        <dbReference type="ChEBI" id="CHEBI:15378"/>
        <dbReference type="ChEBI" id="CHEBI:28913"/>
        <dbReference type="ChEBI" id="CHEBI:57783"/>
        <dbReference type="ChEBI" id="CHEBI:58349"/>
        <dbReference type="ChEBI" id="CHEBI:88528"/>
    </reaction>
    <physiologicalReaction direction="right-to-left" evidence="33">
        <dbReference type="Rhea" id="RHEA:50778"/>
    </physiologicalReaction>
</comment>
<organism evidence="36 37">
    <name type="scientific">Mizuhopecten yessoensis</name>
    <name type="common">Japanese scallop</name>
    <name type="synonym">Patinopecten yessoensis</name>
    <dbReference type="NCBI Taxonomy" id="6573"/>
    <lineage>
        <taxon>Eukaryota</taxon>
        <taxon>Metazoa</taxon>
        <taxon>Spiralia</taxon>
        <taxon>Lophotrochozoa</taxon>
        <taxon>Mollusca</taxon>
        <taxon>Bivalvia</taxon>
        <taxon>Autobranchia</taxon>
        <taxon>Pteriomorphia</taxon>
        <taxon>Pectinida</taxon>
        <taxon>Pectinoidea</taxon>
        <taxon>Pectinidae</taxon>
        <taxon>Mizuhopecten</taxon>
    </lineage>
</organism>
<evidence type="ECO:0000256" key="3">
    <source>
        <dbReference type="ARBA" id="ARBA00011852"/>
    </source>
</evidence>
<comment type="catalytic activity">
    <reaction evidence="27">
        <text>4-hydroxynonanal + NADP(+) = (E)-4-hydroxynon-2-enal + NADPH + H(+)</text>
        <dbReference type="Rhea" id="RHEA:64736"/>
        <dbReference type="ChEBI" id="CHEBI:15378"/>
        <dbReference type="ChEBI" id="CHEBI:57783"/>
        <dbReference type="ChEBI" id="CHEBI:58349"/>
        <dbReference type="ChEBI" id="CHEBI:58968"/>
        <dbReference type="ChEBI" id="CHEBI:156112"/>
    </reaction>
    <physiologicalReaction direction="right-to-left" evidence="27">
        <dbReference type="Rhea" id="RHEA:64738"/>
    </physiologicalReaction>
</comment>
<evidence type="ECO:0000259" key="35">
    <source>
        <dbReference type="Pfam" id="PF16884"/>
    </source>
</evidence>
<keyword evidence="13" id="KW-0443">Lipid metabolism</keyword>
<evidence type="ECO:0000256" key="24">
    <source>
        <dbReference type="ARBA" id="ARBA00047903"/>
    </source>
</evidence>
<evidence type="ECO:0000313" key="37">
    <source>
        <dbReference type="Proteomes" id="UP000242188"/>
    </source>
</evidence>
<comment type="subcellular location">
    <subcellularLocation>
        <location evidence="1">Cytoplasm</location>
    </subcellularLocation>
</comment>
<evidence type="ECO:0000256" key="1">
    <source>
        <dbReference type="ARBA" id="ARBA00004496"/>
    </source>
</evidence>
<dbReference type="Pfam" id="PF00107">
    <property type="entry name" value="ADH_zinc_N"/>
    <property type="match status" value="1"/>
</dbReference>
<dbReference type="InterPro" id="IPR036291">
    <property type="entry name" value="NAD(P)-bd_dom_sf"/>
</dbReference>
<evidence type="ECO:0000256" key="12">
    <source>
        <dbReference type="ARBA" id="ARBA00023002"/>
    </source>
</evidence>
<evidence type="ECO:0000256" key="21">
    <source>
        <dbReference type="ARBA" id="ARBA00047742"/>
    </source>
</evidence>
<feature type="domain" description="Oxidoreductase N-terminal" evidence="35">
    <location>
        <begin position="29"/>
        <end position="124"/>
    </location>
</feature>
<evidence type="ECO:0000256" key="25">
    <source>
        <dbReference type="ARBA" id="ARBA00048066"/>
    </source>
</evidence>
<comment type="catalytic activity">
    <reaction evidence="20">
        <text>decanal + NADP(+) = (2E)-decenal + NADPH + H(+)</text>
        <dbReference type="Rhea" id="RHEA:50612"/>
        <dbReference type="ChEBI" id="CHEBI:15378"/>
        <dbReference type="ChEBI" id="CHEBI:31457"/>
        <dbReference type="ChEBI" id="CHEBI:57783"/>
        <dbReference type="ChEBI" id="CHEBI:58349"/>
        <dbReference type="ChEBI" id="CHEBI:133455"/>
    </reaction>
    <physiologicalReaction direction="right-to-left" evidence="20">
        <dbReference type="Rhea" id="RHEA:50614"/>
    </physiologicalReaction>
</comment>
<dbReference type="CDD" id="cd08294">
    <property type="entry name" value="leukotriene_B4_DH_like"/>
    <property type="match status" value="1"/>
</dbReference>
<dbReference type="GO" id="GO:0047522">
    <property type="term" value="F:15-oxoprostaglandin 13-reductase [NAD(P)+] activity"/>
    <property type="evidence" value="ECO:0007669"/>
    <property type="project" value="UniProtKB-EC"/>
</dbReference>
<dbReference type="SUPFAM" id="SSF50129">
    <property type="entry name" value="GroES-like"/>
    <property type="match status" value="1"/>
</dbReference>
<evidence type="ECO:0000256" key="5">
    <source>
        <dbReference type="ARBA" id="ARBA00012410"/>
    </source>
</evidence>
<dbReference type="EC" id="1.3.1.48" evidence="4"/>
<dbReference type="Gene3D" id="3.90.180.10">
    <property type="entry name" value="Medium-chain alcohol dehydrogenases, catalytic domain"/>
    <property type="match status" value="1"/>
</dbReference>
<evidence type="ECO:0000256" key="19">
    <source>
        <dbReference type="ARBA" id="ARBA00047461"/>
    </source>
</evidence>
<evidence type="ECO:0000259" key="34">
    <source>
        <dbReference type="Pfam" id="PF00107"/>
    </source>
</evidence>
<comment type="catalytic activity">
    <reaction evidence="31">
        <text>13,14-dihydro-15-oxo-prostaglandin E1 + NADP(+) = 15-oxoprostaglandin E1 + NADPH + H(+)</text>
        <dbReference type="Rhea" id="RHEA:50584"/>
        <dbReference type="ChEBI" id="CHEBI:15378"/>
        <dbReference type="ChEBI" id="CHEBI:57401"/>
        <dbReference type="ChEBI" id="CHEBI:57783"/>
        <dbReference type="ChEBI" id="CHEBI:58349"/>
        <dbReference type="ChEBI" id="CHEBI:133408"/>
    </reaction>
    <physiologicalReaction direction="right-to-left" evidence="31">
        <dbReference type="Rhea" id="RHEA:50586"/>
    </physiologicalReaction>
</comment>
<dbReference type="AlphaFoldDB" id="A0A210PSP4"/>
<name>A0A210PSP4_MIZYE</name>
<comment type="catalytic activity">
    <reaction evidence="30">
        <text>(5S,12S)-dihydroxy-(6E,10E,12E,14Z)-eicosatetraenoate + NADP(+) = 12-oxo-(5S)-hydroxy-(6E,8E,10E,14Z)-eicosatetraenoate + NADPH + H(+)</text>
        <dbReference type="Rhea" id="RHEA:51212"/>
        <dbReference type="ChEBI" id="CHEBI:15378"/>
        <dbReference type="ChEBI" id="CHEBI:57783"/>
        <dbReference type="ChEBI" id="CHEBI:58349"/>
        <dbReference type="ChEBI" id="CHEBI:133974"/>
        <dbReference type="ChEBI" id="CHEBI:133975"/>
    </reaction>
    <physiologicalReaction direction="left-to-right" evidence="30">
        <dbReference type="Rhea" id="RHEA:51213"/>
    </physiologicalReaction>
</comment>
<protein>
    <recommendedName>
        <fullName evidence="6">Prostaglandin reductase 1</fullName>
        <ecNumber evidence="4">1.3.1.48</ecNumber>
        <ecNumber evidence="5">1.3.1.74</ecNumber>
    </recommendedName>
    <alternativeName>
        <fullName evidence="18">15-oxoprostaglandin 13-reductase</fullName>
    </alternativeName>
    <alternativeName>
        <fullName evidence="16">Dithiolethione-inducible gene 1 protein</fullName>
    </alternativeName>
    <alternativeName>
        <fullName evidence="15">Leukotriene B4 12-hydroxydehydrogenase</fullName>
    </alternativeName>
    <alternativeName>
        <fullName evidence="17">NAD(P)H-dependent alkenal/one oxidoreductase</fullName>
    </alternativeName>
</protein>
<dbReference type="GO" id="GO:0006693">
    <property type="term" value="P:prostaglandin metabolic process"/>
    <property type="evidence" value="ECO:0007669"/>
    <property type="project" value="UniProtKB-KW"/>
</dbReference>
<evidence type="ECO:0000256" key="17">
    <source>
        <dbReference type="ARBA" id="ARBA00032297"/>
    </source>
</evidence>
<evidence type="ECO:0000256" key="15">
    <source>
        <dbReference type="ARBA" id="ARBA00031851"/>
    </source>
</evidence>
<dbReference type="OrthoDB" id="809632at2759"/>
<comment type="catalytic activity">
    <reaction evidence="29">
        <text>6-trans-leukotriene B4 + NADP(+) = 12-oxo-(5S)-hydroxy-(6E,8E,10E,14Z)-eicosatetraenoate + NADPH + H(+)</text>
        <dbReference type="Rhea" id="RHEA:51204"/>
        <dbReference type="ChEBI" id="CHEBI:15378"/>
        <dbReference type="ChEBI" id="CHEBI:57783"/>
        <dbReference type="ChEBI" id="CHEBI:58349"/>
        <dbReference type="ChEBI" id="CHEBI:90723"/>
        <dbReference type="ChEBI" id="CHEBI:133974"/>
    </reaction>
    <physiologicalReaction direction="left-to-right" evidence="29">
        <dbReference type="Rhea" id="RHEA:51205"/>
    </physiologicalReaction>
</comment>
<keyword evidence="11" id="KW-0007">Acetylation</keyword>
<evidence type="ECO:0000256" key="33">
    <source>
        <dbReference type="ARBA" id="ARBA00049368"/>
    </source>
</evidence>
<comment type="catalytic activity">
    <reaction evidence="26">
        <text>13,14-dihydro-15-oxo-PGF2alpha + NADP(+) = 15-oxoprostaglandin F2alpha + NADPH + H(+)</text>
        <dbReference type="Rhea" id="RHEA:50588"/>
        <dbReference type="ChEBI" id="CHEBI:15378"/>
        <dbReference type="ChEBI" id="CHEBI:57783"/>
        <dbReference type="ChEBI" id="CHEBI:58349"/>
        <dbReference type="ChEBI" id="CHEBI:133374"/>
        <dbReference type="ChEBI" id="CHEBI:133409"/>
    </reaction>
    <physiologicalReaction direction="right-to-left" evidence="26">
        <dbReference type="Rhea" id="RHEA:50590"/>
    </physiologicalReaction>
</comment>
<evidence type="ECO:0000256" key="14">
    <source>
        <dbReference type="ARBA" id="ARBA00023278"/>
    </source>
</evidence>
<comment type="catalytic activity">
    <reaction evidence="28">
        <text>20-hydroxy-leukotriene B4 + NADP(+) = 12-oxo-20-hydroxy-leukotriene B4 + NADPH + H(+)</text>
        <dbReference type="Rhea" id="RHEA:51208"/>
        <dbReference type="ChEBI" id="CHEBI:15378"/>
        <dbReference type="ChEBI" id="CHEBI:57460"/>
        <dbReference type="ChEBI" id="CHEBI:57783"/>
        <dbReference type="ChEBI" id="CHEBI:58349"/>
        <dbReference type="ChEBI" id="CHEBI:133346"/>
    </reaction>
    <physiologicalReaction direction="left-to-right" evidence="28">
        <dbReference type="Rhea" id="RHEA:51209"/>
    </physiologicalReaction>
</comment>
<keyword evidence="8" id="KW-0597">Phosphoprotein</keyword>
<comment type="catalytic activity">
    <reaction evidence="32">
        <text>an n-alkanal + NADP(+) = an alk-2-enal + NADPH + H(+)</text>
        <dbReference type="Rhea" id="RHEA:13737"/>
        <dbReference type="ChEBI" id="CHEBI:12834"/>
        <dbReference type="ChEBI" id="CHEBI:13757"/>
        <dbReference type="ChEBI" id="CHEBI:15378"/>
        <dbReference type="ChEBI" id="CHEBI:57783"/>
        <dbReference type="ChEBI" id="CHEBI:58349"/>
        <dbReference type="EC" id="1.3.1.74"/>
    </reaction>
    <physiologicalReaction direction="right-to-left" evidence="32">
        <dbReference type="Rhea" id="RHEA:13739"/>
    </physiologicalReaction>
</comment>
<evidence type="ECO:0000256" key="30">
    <source>
        <dbReference type="ARBA" id="ARBA00049068"/>
    </source>
</evidence>
<comment type="catalytic activity">
    <reaction evidence="24">
        <text>dodecanal + NADP(+) = (2E)-dodecenal + NADPH + H(+)</text>
        <dbReference type="Rhea" id="RHEA:50784"/>
        <dbReference type="ChEBI" id="CHEBI:15378"/>
        <dbReference type="ChEBI" id="CHEBI:27836"/>
        <dbReference type="ChEBI" id="CHEBI:57783"/>
        <dbReference type="ChEBI" id="CHEBI:58349"/>
        <dbReference type="ChEBI" id="CHEBI:133741"/>
    </reaction>
    <physiologicalReaction direction="right-to-left" evidence="24">
        <dbReference type="Rhea" id="RHEA:50786"/>
    </physiologicalReaction>
</comment>
<comment type="caution">
    <text evidence="36">The sequence shown here is derived from an EMBL/GenBank/DDBJ whole genome shotgun (WGS) entry which is preliminary data.</text>
</comment>
<evidence type="ECO:0000256" key="11">
    <source>
        <dbReference type="ARBA" id="ARBA00022990"/>
    </source>
</evidence>
<evidence type="ECO:0000256" key="28">
    <source>
        <dbReference type="ARBA" id="ARBA00048591"/>
    </source>
</evidence>
<dbReference type="GO" id="GO:0032440">
    <property type="term" value="F:2-alkenal reductase [NAD(P)H] activity"/>
    <property type="evidence" value="ECO:0007669"/>
    <property type="project" value="UniProtKB-EC"/>
</dbReference>
<comment type="similarity">
    <text evidence="2">Belongs to the NADP-dependent oxidoreductase L4BD family.</text>
</comment>
<evidence type="ECO:0000256" key="4">
    <source>
        <dbReference type="ARBA" id="ARBA00011981"/>
    </source>
</evidence>
<keyword evidence="12" id="KW-0560">Oxidoreductase</keyword>
<dbReference type="InterPro" id="IPR011032">
    <property type="entry name" value="GroES-like_sf"/>
</dbReference>
<evidence type="ECO:0000256" key="8">
    <source>
        <dbReference type="ARBA" id="ARBA00022553"/>
    </source>
</evidence>
<dbReference type="InterPro" id="IPR014190">
    <property type="entry name" value="PTGR1"/>
</dbReference>
<keyword evidence="14" id="KW-0379">Hydroxylation</keyword>
<dbReference type="GO" id="GO:0005737">
    <property type="term" value="C:cytoplasm"/>
    <property type="evidence" value="ECO:0007669"/>
    <property type="project" value="UniProtKB-SubCell"/>
</dbReference>
<comment type="subunit">
    <text evidence="3">Monomer or homodimer.</text>
</comment>
<sequence length="352" mass="38631">MNSFGINYPFWREIPVQPYCRVNKMVTAKKWVLVKQFVGKPKESDFSLEEETIPDEVNDGGVLCEALYLSVDPYIRFLSNVMMKPGDTLVGEQIARVIASKNPKYAVGEVIRLSSGWRSHTLVTDVTQIDTMPELGDLPLSFALGAAGVTGLTALFGLEDKLKPMEGETVLVNSAAGAVGSVVGQLAKMKGCTVIGFAGTDDKVRWLTELGFDHAFNYKKVDIDEALSMAAPSGVNCYFDNVGGCLSTQMLQHMHRNARVLIAGSIATYNDIGKSTGPYLFEDILKKCMSVTGFSIYDTYPKWRDGEAQLASWIQQGKLQHRETVTEGFEFMPQAFMGLFEGICTGKALVKA</sequence>
<evidence type="ECO:0000256" key="22">
    <source>
        <dbReference type="ARBA" id="ARBA00047871"/>
    </source>
</evidence>
<dbReference type="InterPro" id="IPR041694">
    <property type="entry name" value="ADH_N_2"/>
</dbReference>
<evidence type="ECO:0000256" key="2">
    <source>
        <dbReference type="ARBA" id="ARBA00010460"/>
    </source>
</evidence>
<dbReference type="EMBL" id="NEDP02005523">
    <property type="protein sequence ID" value="OWF39513.1"/>
    <property type="molecule type" value="Genomic_DNA"/>
</dbReference>
<evidence type="ECO:0000256" key="7">
    <source>
        <dbReference type="ARBA" id="ARBA00022501"/>
    </source>
</evidence>
<gene>
    <name evidence="36" type="ORF">KP79_PYT11121</name>
</gene>
<keyword evidence="37" id="KW-1185">Reference proteome</keyword>
<dbReference type="Proteomes" id="UP000242188">
    <property type="component" value="Unassembled WGS sequence"/>
</dbReference>
<feature type="domain" description="Alcohol dehydrogenase-like C-terminal" evidence="34">
    <location>
        <begin position="178"/>
        <end position="305"/>
    </location>
</feature>
<dbReference type="InterPro" id="IPR045010">
    <property type="entry name" value="MDR_fam"/>
</dbReference>
<evidence type="ECO:0000256" key="6">
    <source>
        <dbReference type="ARBA" id="ARBA00020651"/>
    </source>
</evidence>
<evidence type="ECO:0000313" key="36">
    <source>
        <dbReference type="EMBL" id="OWF39513.1"/>
    </source>
</evidence>
<dbReference type="FunFam" id="3.40.50.720:FF:000121">
    <property type="entry name" value="Prostaglandin reductase 2"/>
    <property type="match status" value="1"/>
</dbReference>
<evidence type="ECO:0000256" key="16">
    <source>
        <dbReference type="ARBA" id="ARBA00032255"/>
    </source>
</evidence>
<comment type="catalytic activity">
    <reaction evidence="25">
        <text>nonan-2-one + NADP(+) = (3E)-nonen-2-one + NADPH + H(+)</text>
        <dbReference type="Rhea" id="RHEA:50616"/>
        <dbReference type="ChEBI" id="CHEBI:15378"/>
        <dbReference type="ChEBI" id="CHEBI:57783"/>
        <dbReference type="ChEBI" id="CHEBI:58349"/>
        <dbReference type="ChEBI" id="CHEBI:77927"/>
        <dbReference type="ChEBI" id="CHEBI:133457"/>
    </reaction>
    <physiologicalReaction direction="right-to-left" evidence="25">
        <dbReference type="Rhea" id="RHEA:50618"/>
    </physiologicalReaction>
</comment>
<evidence type="ECO:0000256" key="9">
    <source>
        <dbReference type="ARBA" id="ARBA00022832"/>
    </source>
</evidence>
<evidence type="ECO:0000256" key="29">
    <source>
        <dbReference type="ARBA" id="ARBA00048953"/>
    </source>
</evidence>
<evidence type="ECO:0000256" key="23">
    <source>
        <dbReference type="ARBA" id="ARBA00047878"/>
    </source>
</evidence>
<accession>A0A210PSP4</accession>
<keyword evidence="7" id="KW-0644">Prostaglandin metabolism</keyword>
<evidence type="ECO:0000256" key="31">
    <source>
        <dbReference type="ARBA" id="ARBA00049070"/>
    </source>
</evidence>
<comment type="catalytic activity">
    <reaction evidence="23">
        <text>13,14-dihydro-15-oxo-prostaglandin F1alpha + NADP(+) = 15-oxoprostaglandin F1alpha + NADPH + H(+)</text>
        <dbReference type="Rhea" id="RHEA:50592"/>
        <dbReference type="ChEBI" id="CHEBI:15378"/>
        <dbReference type="ChEBI" id="CHEBI:57783"/>
        <dbReference type="ChEBI" id="CHEBI:58349"/>
        <dbReference type="ChEBI" id="CHEBI:79072"/>
        <dbReference type="ChEBI" id="CHEBI:133411"/>
    </reaction>
    <physiologicalReaction direction="right-to-left" evidence="23">
        <dbReference type="Rhea" id="RHEA:50594"/>
    </physiologicalReaction>
</comment>
<comment type="catalytic activity">
    <reaction evidence="21">
        <text>pentan-2-one + NADP(+) = (E)-pent-3-en-2-one + NADPH + H(+)</text>
        <dbReference type="Rhea" id="RHEA:50788"/>
        <dbReference type="ChEBI" id="CHEBI:15378"/>
        <dbReference type="ChEBI" id="CHEBI:16472"/>
        <dbReference type="ChEBI" id="CHEBI:57783"/>
        <dbReference type="ChEBI" id="CHEBI:58349"/>
        <dbReference type="ChEBI" id="CHEBI:145276"/>
    </reaction>
    <physiologicalReaction direction="right-to-left" evidence="21">
        <dbReference type="Rhea" id="RHEA:50790"/>
    </physiologicalReaction>
</comment>
<dbReference type="InterPro" id="IPR013149">
    <property type="entry name" value="ADH-like_C"/>
</dbReference>
<dbReference type="EC" id="1.3.1.74" evidence="5"/>
<keyword evidence="10" id="KW-0521">NADP</keyword>
<comment type="catalytic activity">
    <reaction evidence="22">
        <text>leukotriene B4 + NADP(+) = 12-oxo-leukotriene B4 + NADPH + H(+)</text>
        <dbReference type="Rhea" id="RHEA:50608"/>
        <dbReference type="ChEBI" id="CHEBI:15378"/>
        <dbReference type="ChEBI" id="CHEBI:57461"/>
        <dbReference type="ChEBI" id="CHEBI:57783"/>
        <dbReference type="ChEBI" id="CHEBI:58349"/>
        <dbReference type="ChEBI" id="CHEBI:133309"/>
    </reaction>
    <physiologicalReaction direction="left-to-right" evidence="22">
        <dbReference type="Rhea" id="RHEA:50609"/>
    </physiologicalReaction>
</comment>
<dbReference type="SUPFAM" id="SSF51735">
    <property type="entry name" value="NAD(P)-binding Rossmann-fold domains"/>
    <property type="match status" value="1"/>
</dbReference>
<evidence type="ECO:0000256" key="13">
    <source>
        <dbReference type="ARBA" id="ARBA00023098"/>
    </source>
</evidence>
<evidence type="ECO:0000256" key="10">
    <source>
        <dbReference type="ARBA" id="ARBA00022857"/>
    </source>
</evidence>
<reference evidence="36 37" key="1">
    <citation type="journal article" date="2017" name="Nat. Ecol. Evol.">
        <title>Scallop genome provides insights into evolution of bilaterian karyotype and development.</title>
        <authorList>
            <person name="Wang S."/>
            <person name="Zhang J."/>
            <person name="Jiao W."/>
            <person name="Li J."/>
            <person name="Xun X."/>
            <person name="Sun Y."/>
            <person name="Guo X."/>
            <person name="Huan P."/>
            <person name="Dong B."/>
            <person name="Zhang L."/>
            <person name="Hu X."/>
            <person name="Sun X."/>
            <person name="Wang J."/>
            <person name="Zhao C."/>
            <person name="Wang Y."/>
            <person name="Wang D."/>
            <person name="Huang X."/>
            <person name="Wang R."/>
            <person name="Lv J."/>
            <person name="Li Y."/>
            <person name="Zhang Z."/>
            <person name="Liu B."/>
            <person name="Lu W."/>
            <person name="Hui Y."/>
            <person name="Liang J."/>
            <person name="Zhou Z."/>
            <person name="Hou R."/>
            <person name="Li X."/>
            <person name="Liu Y."/>
            <person name="Li H."/>
            <person name="Ning X."/>
            <person name="Lin Y."/>
            <person name="Zhao L."/>
            <person name="Xing Q."/>
            <person name="Dou J."/>
            <person name="Li Y."/>
            <person name="Mao J."/>
            <person name="Guo H."/>
            <person name="Dou H."/>
            <person name="Li T."/>
            <person name="Mu C."/>
            <person name="Jiang W."/>
            <person name="Fu Q."/>
            <person name="Fu X."/>
            <person name="Miao Y."/>
            <person name="Liu J."/>
            <person name="Yu Q."/>
            <person name="Li R."/>
            <person name="Liao H."/>
            <person name="Li X."/>
            <person name="Kong Y."/>
            <person name="Jiang Z."/>
            <person name="Chourrout D."/>
            <person name="Li R."/>
            <person name="Bao Z."/>
        </authorList>
    </citation>
    <scope>NUCLEOTIDE SEQUENCE [LARGE SCALE GENOMIC DNA]</scope>
    <source>
        <strain evidence="36 37">PY_sf001</strain>
    </source>
</reference>
<dbReference type="Gene3D" id="3.40.50.720">
    <property type="entry name" value="NAD(P)-binding Rossmann-like Domain"/>
    <property type="match status" value="1"/>
</dbReference>
<keyword evidence="9" id="KW-0276">Fatty acid metabolism</keyword>
<proteinExistence type="inferred from homology"/>
<dbReference type="PANTHER" id="PTHR43205">
    <property type="entry name" value="PROSTAGLANDIN REDUCTASE"/>
    <property type="match status" value="1"/>
</dbReference>
<comment type="catalytic activity">
    <reaction evidence="19">
        <text>octanal + NADP(+) = (2E)-octenal + NADPH + H(+)</text>
        <dbReference type="Rhea" id="RHEA:50780"/>
        <dbReference type="ChEBI" id="CHEBI:15378"/>
        <dbReference type="ChEBI" id="CHEBI:17935"/>
        <dbReference type="ChEBI" id="CHEBI:57783"/>
        <dbReference type="ChEBI" id="CHEBI:58349"/>
        <dbReference type="ChEBI" id="CHEBI:61748"/>
    </reaction>
    <physiologicalReaction direction="right-to-left" evidence="19">
        <dbReference type="Rhea" id="RHEA:50782"/>
    </physiologicalReaction>
</comment>